<feature type="region of interest" description="Disordered" evidence="1">
    <location>
        <begin position="670"/>
        <end position="703"/>
    </location>
</feature>
<dbReference type="InterPro" id="IPR027417">
    <property type="entry name" value="P-loop_NTPase"/>
</dbReference>
<feature type="region of interest" description="Disordered" evidence="1">
    <location>
        <begin position="587"/>
        <end position="607"/>
    </location>
</feature>
<dbReference type="InterPro" id="IPR050896">
    <property type="entry name" value="Mito_lipid_metab_GTPase"/>
</dbReference>
<dbReference type="Gene3D" id="3.40.50.300">
    <property type="entry name" value="P-loop containing nucleotide triphosphate hydrolases"/>
    <property type="match status" value="1"/>
</dbReference>
<protein>
    <recommendedName>
        <fullName evidence="4">Genetic interactor of prohibitins 3, mitochondrial</fullName>
    </recommendedName>
</protein>
<reference evidence="2 3" key="1">
    <citation type="submission" date="2023-08" db="EMBL/GenBank/DDBJ databases">
        <title>Black Yeasts Isolated from many extreme environments.</title>
        <authorList>
            <person name="Coleine C."/>
            <person name="Stajich J.E."/>
            <person name="Selbmann L."/>
        </authorList>
    </citation>
    <scope>NUCLEOTIDE SEQUENCE [LARGE SCALE GENOMIC DNA]</scope>
    <source>
        <strain evidence="2 3">CCFEE 6328</strain>
    </source>
</reference>
<dbReference type="EMBL" id="JAVRRF010000021">
    <property type="protein sequence ID" value="KAK5055056.1"/>
    <property type="molecule type" value="Genomic_DNA"/>
</dbReference>
<dbReference type="Proteomes" id="UP001345691">
    <property type="component" value="Unassembled WGS sequence"/>
</dbReference>
<evidence type="ECO:0008006" key="4">
    <source>
        <dbReference type="Google" id="ProtNLM"/>
    </source>
</evidence>
<evidence type="ECO:0000256" key="1">
    <source>
        <dbReference type="SAM" id="MobiDB-lite"/>
    </source>
</evidence>
<accession>A0ABR0J2U1</accession>
<feature type="compositionally biased region" description="Basic residues" evidence="1">
    <location>
        <begin position="678"/>
        <end position="695"/>
    </location>
</feature>
<name>A0ABR0J2U1_9EURO</name>
<feature type="compositionally biased region" description="Basic and acidic residues" evidence="1">
    <location>
        <begin position="139"/>
        <end position="161"/>
    </location>
</feature>
<keyword evidence="3" id="KW-1185">Reference proteome</keyword>
<comment type="caution">
    <text evidence="2">The sequence shown here is derived from an EMBL/GenBank/DDBJ whole genome shotgun (WGS) entry which is preliminary data.</text>
</comment>
<proteinExistence type="predicted"/>
<dbReference type="PANTHER" id="PTHR46434">
    <property type="entry name" value="GENETIC INTERACTOR OF PROHIBITINS 3, MITOCHONDRIAL"/>
    <property type="match status" value="1"/>
</dbReference>
<dbReference type="PANTHER" id="PTHR46434:SF1">
    <property type="entry name" value="GENETIC INTERACTOR OF PROHIBITINS 3, MITOCHONDRIAL"/>
    <property type="match status" value="1"/>
</dbReference>
<feature type="compositionally biased region" description="Polar residues" evidence="1">
    <location>
        <begin position="70"/>
        <end position="79"/>
    </location>
</feature>
<gene>
    <name evidence="2" type="ORF">LTR69_008625</name>
</gene>
<dbReference type="SUPFAM" id="SSF52540">
    <property type="entry name" value="P-loop containing nucleoside triphosphate hydrolases"/>
    <property type="match status" value="1"/>
</dbReference>
<evidence type="ECO:0000313" key="3">
    <source>
        <dbReference type="Proteomes" id="UP001345691"/>
    </source>
</evidence>
<feature type="region of interest" description="Disordered" evidence="1">
    <location>
        <begin position="59"/>
        <end position="79"/>
    </location>
</feature>
<evidence type="ECO:0000313" key="2">
    <source>
        <dbReference type="EMBL" id="KAK5055056.1"/>
    </source>
</evidence>
<feature type="region of interest" description="Disordered" evidence="1">
    <location>
        <begin position="134"/>
        <end position="161"/>
    </location>
</feature>
<organism evidence="2 3">
    <name type="scientific">Exophiala sideris</name>
    <dbReference type="NCBI Taxonomy" id="1016849"/>
    <lineage>
        <taxon>Eukaryota</taxon>
        <taxon>Fungi</taxon>
        <taxon>Dikarya</taxon>
        <taxon>Ascomycota</taxon>
        <taxon>Pezizomycotina</taxon>
        <taxon>Eurotiomycetes</taxon>
        <taxon>Chaetothyriomycetidae</taxon>
        <taxon>Chaetothyriales</taxon>
        <taxon>Herpotrichiellaceae</taxon>
        <taxon>Exophiala</taxon>
    </lineage>
</organism>
<sequence>MGFRKRPERKDGRRTSVDVTLLLTHLNEDSAASEVRAARHRPHWQILISALFGHNIGASSEGPSEIPTEETLQNSSSAVSDSAILNSATFSPKRLPVSCPGCGALTQDVDPGQAGYYTRSRKAVKTYLRGSVEIAQQVPHEDDGATDSKAERAGSDNADKDVRQNNQYEVIEPSSIPPPVCDRCHHLIHESRGTPIAHPSVEDIADSIAESPHSRNHVYHVMDAADFPMSLVPSIFKNLSLAKPRSQNRRSQHSFSSKPSLSFIITRSDLLGSSRDNVDRLMPKFSSILRTALGRSGQKLRLGNLHLVSSKRGWWTKDIKQSIWERGGGNWLIGKFNVGKSNLFEVLFPKASDERAPVYEELQRQKAMDGIEKSAEDNFFSEKSLLPPPQPELPFPSMPLVSSLPGTTASPIRLPFGNKKGELIDMPGLERSGLDQFVSLEDKTELVMTHRPTVSQHNIKPGQSLLLGGGLVRITPQLDENDRSTIMMAYPFVPLKTHVTSTEKAVGTQAQERESGVDSILAEGAGLEIASAGKFSLSTDVTKSRAGSVIRAGVDPAKLPFQVYATDILIEGVGWVELVCQVRKGRRMPQGASPEQTPVTEDPTEPAVPWSDEISIDNTGFVPFTPPSQNATTESTELSNFPEVEIFTPQGKYIGQRQCLDIWQAWNTGKQTTQTRSVRPRKPMSGAKKRDKVLRRANVSTNP</sequence>